<dbReference type="OrthoDB" id="2564148at2759"/>
<dbReference type="PhylomeDB" id="A0A061AMV2"/>
<sequence length="782" mass="90361">MSSPNVAYTRSRAIPISSELVPSLPGSLANSRANSRANTPAASTSGSCLLNSPFAVHKAIDLNYSFINSDFIDEDVAAGLIPGSSVGSLAAPPHTAATTETTVFRNLTSTPRHSHPLSLPKSLPIDWKLFNKQYELQQRRRQSRLKRKHEEFENTFENLPYPVIDFIADCVESQNDLISLSQTCTFFNKMVNRRLYSKLIFVDNISDKCMHYDGDYTLVDAKNYPKLLASLHANEDLIQIIKEIIIDTSSNNSSYDSIHENIYAGLYDLFLTTNNNLKILENLDFNNLKKFNSLIHYNRDHLIKHNYNKYTYYYHSSENMENLIRNDLLHLKNYQLLDLNDINMLPLTVNSVSVAMEHEYLSHDPLRLEFAGLKVLENLHTLKLHTVVATELFISGMYKLFTDPTSSLKVSRLQNIRTLSISSIHLPEDQTQHSLLSFEKLNTIIDLAQVEELELKTKCLDHINCNSCLMRFLVEWYNELIQNGESRLKKLSIISLPPNANQNVNIQWDYILSNGEFLQKFGENLEFFFINLNDFPFVPIFEKTQALEVHDHQKLPMNSDILKLRKLMYTSILDSFKKLELFVIPDYFYNWAVYNNIHDLSNDEHLNFLNFLDNCHCITCCETRTIFKQYASQHQFKDFKGRFKTDLKYGPRNPANSINRYNKLNDDPDAYRILYNTMLRELKSRIPLKQLNKVQSSLDYDKFVPNVRAGGSVIPETDFARFTKLFAHGLRPDIQRILDTLPMVKKFNLGGMLFKCHPINGAEVRVHAVYDDFCEVFMRKVK</sequence>
<evidence type="ECO:0000313" key="2">
    <source>
        <dbReference type="EMBL" id="CDR38925.1"/>
    </source>
</evidence>
<feature type="region of interest" description="Disordered" evidence="1">
    <location>
        <begin position="25"/>
        <end position="45"/>
    </location>
</feature>
<evidence type="ECO:0000256" key="1">
    <source>
        <dbReference type="SAM" id="MobiDB-lite"/>
    </source>
</evidence>
<name>A0A061AMV2_CYBFA</name>
<dbReference type="VEuPathDB" id="FungiDB:BON22_3380"/>
<dbReference type="EMBL" id="LK052887">
    <property type="protein sequence ID" value="CDR38925.1"/>
    <property type="molecule type" value="Genomic_DNA"/>
</dbReference>
<protein>
    <submittedName>
        <fullName evidence="2">CYFA0S02e08746g1_1</fullName>
    </submittedName>
</protein>
<reference evidence="2" key="1">
    <citation type="journal article" date="2014" name="Genome Announc.">
        <title>Genome sequence of the yeast Cyberlindnera fabianii (Hansenula fabianii).</title>
        <authorList>
            <person name="Freel K.C."/>
            <person name="Sarilar V."/>
            <person name="Neuveglise C."/>
            <person name="Devillers H."/>
            <person name="Friedrich A."/>
            <person name="Schacherer J."/>
        </authorList>
    </citation>
    <scope>NUCLEOTIDE SEQUENCE</scope>
    <source>
        <strain evidence="2">YJS4271</strain>
    </source>
</reference>
<gene>
    <name evidence="2" type="ORF">CYFA0S_02e08746g</name>
</gene>
<accession>A0A061AMV2</accession>
<organism evidence="2">
    <name type="scientific">Cyberlindnera fabianii</name>
    <name type="common">Yeast</name>
    <name type="synonym">Hansenula fabianii</name>
    <dbReference type="NCBI Taxonomy" id="36022"/>
    <lineage>
        <taxon>Eukaryota</taxon>
        <taxon>Fungi</taxon>
        <taxon>Dikarya</taxon>
        <taxon>Ascomycota</taxon>
        <taxon>Saccharomycotina</taxon>
        <taxon>Saccharomycetes</taxon>
        <taxon>Phaffomycetales</taxon>
        <taxon>Phaffomycetaceae</taxon>
        <taxon>Cyberlindnera</taxon>
    </lineage>
</organism>
<feature type="compositionally biased region" description="Polar residues" evidence="1">
    <location>
        <begin position="28"/>
        <end position="45"/>
    </location>
</feature>
<dbReference type="AlphaFoldDB" id="A0A061AMV2"/>
<proteinExistence type="predicted"/>